<evidence type="ECO:0000256" key="8">
    <source>
        <dbReference type="ARBA" id="ARBA00023101"/>
    </source>
</evidence>
<dbReference type="OrthoDB" id="6132182at2759"/>
<organism evidence="14 15">
    <name type="scientific">Exserohilum turcicum (strain 28A)</name>
    <name type="common">Northern leaf blight fungus</name>
    <name type="synonym">Setosphaeria turcica</name>
    <dbReference type="NCBI Taxonomy" id="671987"/>
    <lineage>
        <taxon>Eukaryota</taxon>
        <taxon>Fungi</taxon>
        <taxon>Dikarya</taxon>
        <taxon>Ascomycota</taxon>
        <taxon>Pezizomycotina</taxon>
        <taxon>Dothideomycetes</taxon>
        <taxon>Pleosporomycetidae</taxon>
        <taxon>Pleosporales</taxon>
        <taxon>Pleosporineae</taxon>
        <taxon>Pleosporaceae</taxon>
        <taxon>Exserohilum</taxon>
    </lineage>
</organism>
<dbReference type="GO" id="GO:0042438">
    <property type="term" value="P:melanin biosynthetic process"/>
    <property type="evidence" value="ECO:0007669"/>
    <property type="project" value="UniProtKB-KW"/>
</dbReference>
<dbReference type="Gene3D" id="1.10.1280.10">
    <property type="entry name" value="Di-copper center containing domain from catechol oxidase"/>
    <property type="match status" value="1"/>
</dbReference>
<keyword evidence="7" id="KW-0503">Monooxygenase</keyword>
<dbReference type="GeneID" id="19400265"/>
<feature type="domain" description="Tyrosinase copper-binding" evidence="13">
    <location>
        <begin position="352"/>
        <end position="363"/>
    </location>
</feature>
<evidence type="ECO:0000259" key="13">
    <source>
        <dbReference type="PROSITE" id="PS00498"/>
    </source>
</evidence>
<feature type="region of interest" description="Disordered" evidence="11">
    <location>
        <begin position="552"/>
        <end position="571"/>
    </location>
</feature>
<dbReference type="PRINTS" id="PR00092">
    <property type="entry name" value="TYROSINASE"/>
</dbReference>
<evidence type="ECO:0000256" key="5">
    <source>
        <dbReference type="ARBA" id="ARBA00023002"/>
    </source>
</evidence>
<evidence type="ECO:0000256" key="1">
    <source>
        <dbReference type="ARBA" id="ARBA00001973"/>
    </source>
</evidence>
<dbReference type="EMBL" id="KB908504">
    <property type="protein sequence ID" value="EOA89954.1"/>
    <property type="molecule type" value="Genomic_DNA"/>
</dbReference>
<dbReference type="SUPFAM" id="SSF48056">
    <property type="entry name" value="Di-copper centre-containing domain"/>
    <property type="match status" value="1"/>
</dbReference>
<comment type="similarity">
    <text evidence="2">Belongs to the tyrosinase family.</text>
</comment>
<reference evidence="14 15" key="2">
    <citation type="journal article" date="2013" name="PLoS Genet.">
        <title>Comparative genome structure, secondary metabolite, and effector coding capacity across Cochliobolus pathogens.</title>
        <authorList>
            <person name="Condon B.J."/>
            <person name="Leng Y."/>
            <person name="Wu D."/>
            <person name="Bushley K.E."/>
            <person name="Ohm R.A."/>
            <person name="Otillar R."/>
            <person name="Martin J."/>
            <person name="Schackwitz W."/>
            <person name="Grimwood J."/>
            <person name="MohdZainudin N."/>
            <person name="Xue C."/>
            <person name="Wang R."/>
            <person name="Manning V.A."/>
            <person name="Dhillon B."/>
            <person name="Tu Z.J."/>
            <person name="Steffenson B.J."/>
            <person name="Salamov A."/>
            <person name="Sun H."/>
            <person name="Lowry S."/>
            <person name="LaButti K."/>
            <person name="Han J."/>
            <person name="Copeland A."/>
            <person name="Lindquist E."/>
            <person name="Barry K."/>
            <person name="Schmutz J."/>
            <person name="Baker S.E."/>
            <person name="Ciuffetti L.M."/>
            <person name="Grigoriev I.V."/>
            <person name="Zhong S."/>
            <person name="Turgeon B.G."/>
        </authorList>
    </citation>
    <scope>NUCLEOTIDE SEQUENCE [LARGE SCALE GENOMIC DNA]</scope>
    <source>
        <strain evidence="15">28A</strain>
    </source>
</reference>
<name>R0KLC6_EXST2</name>
<keyword evidence="12" id="KW-0732">Signal</keyword>
<comment type="catalytic activity">
    <reaction evidence="9">
        <text>2 L-dopa + O2 = 2 L-dopaquinone + 2 H2O</text>
        <dbReference type="Rhea" id="RHEA:34287"/>
        <dbReference type="ChEBI" id="CHEBI:15377"/>
        <dbReference type="ChEBI" id="CHEBI:15379"/>
        <dbReference type="ChEBI" id="CHEBI:57504"/>
        <dbReference type="ChEBI" id="CHEBI:57924"/>
        <dbReference type="EC" id="1.14.18.1"/>
    </reaction>
</comment>
<dbReference type="AlphaFoldDB" id="R0KLC6"/>
<evidence type="ECO:0000313" key="14">
    <source>
        <dbReference type="EMBL" id="EOA89954.1"/>
    </source>
</evidence>
<evidence type="ECO:0000313" key="15">
    <source>
        <dbReference type="Proteomes" id="UP000016935"/>
    </source>
</evidence>
<evidence type="ECO:0000256" key="2">
    <source>
        <dbReference type="ARBA" id="ARBA00009928"/>
    </source>
</evidence>
<dbReference type="RefSeq" id="XP_008022831.1">
    <property type="nucleotide sequence ID" value="XM_008024640.1"/>
</dbReference>
<feature type="signal peptide" evidence="12">
    <location>
        <begin position="1"/>
        <end position="26"/>
    </location>
</feature>
<accession>R0KLC6</accession>
<evidence type="ECO:0000256" key="4">
    <source>
        <dbReference type="ARBA" id="ARBA00022723"/>
    </source>
</evidence>
<dbReference type="PANTHER" id="PTHR11474">
    <property type="entry name" value="TYROSINASE FAMILY MEMBER"/>
    <property type="match status" value="1"/>
</dbReference>
<keyword evidence="6" id="KW-0186">Copper</keyword>
<evidence type="ECO:0000256" key="9">
    <source>
        <dbReference type="ARBA" id="ARBA00048233"/>
    </source>
</evidence>
<dbReference type="eggNOG" id="ENOG502R1BY">
    <property type="taxonomic scope" value="Eukaryota"/>
</dbReference>
<dbReference type="InterPro" id="IPR041640">
    <property type="entry name" value="Tyrosinase_C"/>
</dbReference>
<dbReference type="InterPro" id="IPR050316">
    <property type="entry name" value="Tyrosinase/Hemocyanin"/>
</dbReference>
<protein>
    <recommendedName>
        <fullName evidence="3">tyrosinase</fullName>
        <ecNumber evidence="3">1.14.18.1</ecNumber>
    </recommendedName>
</protein>
<evidence type="ECO:0000256" key="12">
    <source>
        <dbReference type="SAM" id="SignalP"/>
    </source>
</evidence>
<dbReference type="HOGENOM" id="CLU_013691_3_0_1"/>
<keyword evidence="8" id="KW-0470">Melanin biosynthesis</keyword>
<dbReference type="PANTHER" id="PTHR11474:SF76">
    <property type="entry name" value="SHKT DOMAIN-CONTAINING PROTEIN"/>
    <property type="match status" value="1"/>
</dbReference>
<evidence type="ECO:0000256" key="10">
    <source>
        <dbReference type="ARBA" id="ARBA00048881"/>
    </source>
</evidence>
<feature type="chain" id="PRO_5004354263" description="tyrosinase" evidence="12">
    <location>
        <begin position="27"/>
        <end position="767"/>
    </location>
</feature>
<dbReference type="PROSITE" id="PS00498">
    <property type="entry name" value="TYROSINASE_2"/>
    <property type="match status" value="1"/>
</dbReference>
<dbReference type="Pfam" id="PF00264">
    <property type="entry name" value="Tyrosinase"/>
    <property type="match status" value="1"/>
</dbReference>
<dbReference type="EC" id="1.14.18.1" evidence="3"/>
<reference evidence="14 15" key="1">
    <citation type="journal article" date="2012" name="PLoS Pathog.">
        <title>Diverse lifestyles and strategies of plant pathogenesis encoded in the genomes of eighteen Dothideomycetes fungi.</title>
        <authorList>
            <person name="Ohm R.A."/>
            <person name="Feau N."/>
            <person name="Henrissat B."/>
            <person name="Schoch C.L."/>
            <person name="Horwitz B.A."/>
            <person name="Barry K.W."/>
            <person name="Condon B.J."/>
            <person name="Copeland A.C."/>
            <person name="Dhillon B."/>
            <person name="Glaser F."/>
            <person name="Hesse C.N."/>
            <person name="Kosti I."/>
            <person name="LaButti K."/>
            <person name="Lindquist E.A."/>
            <person name="Lucas S."/>
            <person name="Salamov A.A."/>
            <person name="Bradshaw R.E."/>
            <person name="Ciuffetti L."/>
            <person name="Hamelin R.C."/>
            <person name="Kema G.H.J."/>
            <person name="Lawrence C."/>
            <person name="Scott J.A."/>
            <person name="Spatafora J.W."/>
            <person name="Turgeon B.G."/>
            <person name="de Wit P.J.G.M."/>
            <person name="Zhong S."/>
            <person name="Goodwin S.B."/>
            <person name="Grigoriev I.V."/>
        </authorList>
    </citation>
    <scope>NUCLEOTIDE SEQUENCE [LARGE SCALE GENOMIC DNA]</scope>
    <source>
        <strain evidence="15">28A</strain>
    </source>
</reference>
<dbReference type="Proteomes" id="UP000016935">
    <property type="component" value="Unassembled WGS sequence"/>
</dbReference>
<comment type="cofactor">
    <cofactor evidence="1">
        <name>Cu(2+)</name>
        <dbReference type="ChEBI" id="CHEBI:29036"/>
    </cofactor>
</comment>
<keyword evidence="5" id="KW-0560">Oxidoreductase</keyword>
<keyword evidence="15" id="KW-1185">Reference proteome</keyword>
<keyword evidence="4" id="KW-0479">Metal-binding</keyword>
<dbReference type="STRING" id="671987.R0KLC6"/>
<evidence type="ECO:0000256" key="6">
    <source>
        <dbReference type="ARBA" id="ARBA00023008"/>
    </source>
</evidence>
<dbReference type="Pfam" id="PF18132">
    <property type="entry name" value="Tyrosinase_C"/>
    <property type="match status" value="1"/>
</dbReference>
<evidence type="ECO:0000256" key="11">
    <source>
        <dbReference type="SAM" id="MobiDB-lite"/>
    </source>
</evidence>
<dbReference type="InterPro" id="IPR002227">
    <property type="entry name" value="Tyrosinase_Cu-bd"/>
</dbReference>
<dbReference type="InterPro" id="IPR008922">
    <property type="entry name" value="Di-copper_centre_dom_sf"/>
</dbReference>
<proteinExistence type="inferred from homology"/>
<sequence length="767" mass="84534">MASFSKPASIMPMLFVLLSLLHFTLAFQHGHHARAFPEQFSEKLPNLEDHIKRQSSRGVIAIVGVCSTNYDKTTGKCNPGSTAAPRLELRQLAQNTDAYNLFLLGMQRFKAMDRNDPMSYYAIACIHGRAFITWNTFGPLVNKAGFCPHVMTIFASWHRAYNGLVEQAWYRCVLEIVEEFPPSTRQHWRDIAVNLRMPYFDWARNLPQNVPTVPTLLRDKTMPVRTPRGDMTIENPLYSAKFGASMPPEMGGTPWNNFPETLRRPVGNPTRSNNNEMNGRFDTMRISLRDRVFALFASKAPVGAATTAAIGVRTDMSGSGVDSYEAIHDVVHNLAGGESGGYMYYLDIAAHDPLFYLHHFNIDRLTHMHQMIVPNTWILSGPVSHPMAQWQQNEMKNKYSPLKPFTKDIAGNYFTSVDVIETRTLGYYYPETSDRSYQQTVRAINQLYGTNGRTLSKRDGDYTPSGQYLGRPIKEGEYHTVLSVIASKYAIAGSYTIHCFVGKPDNSTSKSTSNSTAPYPVHNSTLSASISVGGLNISASIGSTTPVYGSYTSEVMSDPDDAPYDPSTDPTQAPNFVGSFGVLGGMMAGGGNASQPVMTKGSIPLTTCLQGKVASGELQSLTPEHIEAYLQENLYYKVITQDGEVDADSIPHLHISVACTKAKPAASDDELPDLSAPYKVLPKATAHLPAGKPFTYVPSAMDIILPEDQGYDLPSSDGTTPNPSHGVFPKPAMMPWQESGYCYSQQTIEYVDEGGNFLYRRMGSGGN</sequence>
<gene>
    <name evidence="14" type="ORF">SETTUDRAFT_167663</name>
</gene>
<comment type="catalytic activity">
    <reaction evidence="10">
        <text>L-tyrosine + O2 = L-dopaquinone + H2O</text>
        <dbReference type="Rhea" id="RHEA:18117"/>
        <dbReference type="ChEBI" id="CHEBI:15377"/>
        <dbReference type="ChEBI" id="CHEBI:15379"/>
        <dbReference type="ChEBI" id="CHEBI:57924"/>
        <dbReference type="ChEBI" id="CHEBI:58315"/>
        <dbReference type="EC" id="1.14.18.1"/>
    </reaction>
</comment>
<dbReference type="SMR" id="R0KLC6"/>
<dbReference type="GO" id="GO:0046872">
    <property type="term" value="F:metal ion binding"/>
    <property type="evidence" value="ECO:0007669"/>
    <property type="project" value="UniProtKB-KW"/>
</dbReference>
<evidence type="ECO:0000256" key="7">
    <source>
        <dbReference type="ARBA" id="ARBA00023033"/>
    </source>
</evidence>
<evidence type="ECO:0000256" key="3">
    <source>
        <dbReference type="ARBA" id="ARBA00011906"/>
    </source>
</evidence>
<dbReference type="GO" id="GO:0004503">
    <property type="term" value="F:tyrosinase activity"/>
    <property type="evidence" value="ECO:0007669"/>
    <property type="project" value="UniProtKB-EC"/>
</dbReference>